<feature type="domain" description="HAMP" evidence="12">
    <location>
        <begin position="326"/>
        <end position="379"/>
    </location>
</feature>
<dbReference type="EMBL" id="FOQK01000010">
    <property type="protein sequence ID" value="SFH98604.1"/>
    <property type="molecule type" value="Genomic_DNA"/>
</dbReference>
<keyword evidence="5 10" id="KW-1133">Transmembrane helix</keyword>
<dbReference type="PANTHER" id="PTHR32089:SF112">
    <property type="entry name" value="LYSOZYME-LIKE PROTEIN-RELATED"/>
    <property type="match status" value="1"/>
</dbReference>
<dbReference type="GO" id="GO:0006935">
    <property type="term" value="P:chemotaxis"/>
    <property type="evidence" value="ECO:0007669"/>
    <property type="project" value="UniProtKB-KW"/>
</dbReference>
<sequence>MDKQYSTNTATGNVRTVKTEILMYVFPVVVIGLVLMAGIIFKYVGQTFEEQLTTTALRNAQEVSDGVSSWLDARMLETQTAASNPSAKRLKESPEGMNENNKYRLALMNKIYPGVYDSVSWGPFDGSGVLYGETKNGFKEMHNADKAWYKETMTGAKDSFMASPVISQATGKIIVNSIALAKDENGQNVGMVLAAIYVDAVMEKVSSFKLGSDGYSLLISKEGTYIVNPDESAIMKKKIADEDDPGLRSLGEKMLSGQAGVYKFTNKDGKDMIAFYTPIKATGWGMATIAYQDELFAPVGNVLKIMTGISILLILLISLGIYATVNRAMRPLAVMMAEMQLLADGDFRNRPTRITVSNELGQLAAAVRTMRQAVRGVLDRVSCSSESLSASAEELNATTAQSAQASNQVADSIVRVAQGTSEQLDAVRSTSGAIETLNETIQHVAGQADQAASHGREAADVARTGGKTLEQAIGQIKRIEQSTNESTKVVTALGERSAEIGQIVDTISSISEQTNLLALNAAIEAARAGEHGRGFAVVADEVRKLAESSQAAAQQIAALIQQTRQDTENAVAGMQAGSEEVRVGTQNIISMGESFRRIIEIVEAVSDQVQDISSAISGMAGSGEEIVEHIRTIGEASRTAAEEAETVSAATEEQSASVQEISNASESLAKMAEELQQEIAKFKL</sequence>
<dbReference type="PROSITE" id="PS50111">
    <property type="entry name" value="CHEMOTAXIS_TRANSDUC_2"/>
    <property type="match status" value="1"/>
</dbReference>
<comment type="similarity">
    <text evidence="8">Belongs to the methyl-accepting chemotaxis (MCP) protein family.</text>
</comment>
<organism evidence="13 14">
    <name type="scientific">Selenomonas ruminantium</name>
    <dbReference type="NCBI Taxonomy" id="971"/>
    <lineage>
        <taxon>Bacteria</taxon>
        <taxon>Bacillati</taxon>
        <taxon>Bacillota</taxon>
        <taxon>Negativicutes</taxon>
        <taxon>Selenomonadales</taxon>
        <taxon>Selenomonadaceae</taxon>
        <taxon>Selenomonas</taxon>
    </lineage>
</organism>
<dbReference type="Gene3D" id="1.10.287.950">
    <property type="entry name" value="Methyl-accepting chemotaxis protein"/>
    <property type="match status" value="1"/>
</dbReference>
<dbReference type="CDD" id="cd12912">
    <property type="entry name" value="PDC2_MCP_like"/>
    <property type="match status" value="1"/>
</dbReference>
<evidence type="ECO:0000256" key="2">
    <source>
        <dbReference type="ARBA" id="ARBA00022475"/>
    </source>
</evidence>
<dbReference type="CDD" id="cd06225">
    <property type="entry name" value="HAMP"/>
    <property type="match status" value="1"/>
</dbReference>
<dbReference type="GO" id="GO:0005886">
    <property type="term" value="C:plasma membrane"/>
    <property type="evidence" value="ECO:0007669"/>
    <property type="project" value="UniProtKB-SubCell"/>
</dbReference>
<evidence type="ECO:0000256" key="4">
    <source>
        <dbReference type="ARBA" id="ARBA00022692"/>
    </source>
</evidence>
<dbReference type="Gene3D" id="3.30.450.20">
    <property type="entry name" value="PAS domain"/>
    <property type="match status" value="1"/>
</dbReference>
<feature type="transmembrane region" description="Helical" evidence="10">
    <location>
        <begin position="305"/>
        <end position="325"/>
    </location>
</feature>
<keyword evidence="2" id="KW-1003">Cell membrane</keyword>
<evidence type="ECO:0000259" key="11">
    <source>
        <dbReference type="PROSITE" id="PS50111"/>
    </source>
</evidence>
<dbReference type="CDD" id="cd11386">
    <property type="entry name" value="MCP_signal"/>
    <property type="match status" value="1"/>
</dbReference>
<keyword evidence="7 9" id="KW-0807">Transducer</keyword>
<keyword evidence="4 10" id="KW-0812">Transmembrane</keyword>
<evidence type="ECO:0000256" key="6">
    <source>
        <dbReference type="ARBA" id="ARBA00023136"/>
    </source>
</evidence>
<dbReference type="SMART" id="SM00283">
    <property type="entry name" value="MA"/>
    <property type="match status" value="1"/>
</dbReference>
<evidence type="ECO:0000256" key="5">
    <source>
        <dbReference type="ARBA" id="ARBA00022989"/>
    </source>
</evidence>
<keyword evidence="6 10" id="KW-0472">Membrane</keyword>
<evidence type="ECO:0000313" key="13">
    <source>
        <dbReference type="EMBL" id="SFH98604.1"/>
    </source>
</evidence>
<dbReference type="AlphaFoldDB" id="A0A1I3EHY9"/>
<protein>
    <submittedName>
        <fullName evidence="13">Methyl-accepting chemotaxis sensory transducer with Cache sensor</fullName>
    </submittedName>
</protein>
<dbReference type="GO" id="GO:0007165">
    <property type="term" value="P:signal transduction"/>
    <property type="evidence" value="ECO:0007669"/>
    <property type="project" value="UniProtKB-KW"/>
</dbReference>
<dbReference type="InterPro" id="IPR033479">
    <property type="entry name" value="dCache_1"/>
</dbReference>
<evidence type="ECO:0000256" key="10">
    <source>
        <dbReference type="SAM" id="Phobius"/>
    </source>
</evidence>
<dbReference type="Pfam" id="PF00015">
    <property type="entry name" value="MCPsignal"/>
    <property type="match status" value="1"/>
</dbReference>
<dbReference type="InterPro" id="IPR003660">
    <property type="entry name" value="HAMP_dom"/>
</dbReference>
<dbReference type="Pfam" id="PF02743">
    <property type="entry name" value="dCache_1"/>
    <property type="match status" value="1"/>
</dbReference>
<evidence type="ECO:0000259" key="12">
    <source>
        <dbReference type="PROSITE" id="PS50885"/>
    </source>
</evidence>
<accession>A0A1I3EHY9</accession>
<evidence type="ECO:0000256" key="9">
    <source>
        <dbReference type="PROSITE-ProRule" id="PRU00284"/>
    </source>
</evidence>
<dbReference type="RefSeq" id="WP_075443243.1">
    <property type="nucleotide sequence ID" value="NZ_FOQK01000010.1"/>
</dbReference>
<evidence type="ECO:0000256" key="1">
    <source>
        <dbReference type="ARBA" id="ARBA00004651"/>
    </source>
</evidence>
<gene>
    <name evidence="13" type="ORF">SAMN04487861_11057</name>
</gene>
<evidence type="ECO:0000256" key="3">
    <source>
        <dbReference type="ARBA" id="ARBA00022500"/>
    </source>
</evidence>
<dbReference type="SMART" id="SM00304">
    <property type="entry name" value="HAMP"/>
    <property type="match status" value="3"/>
</dbReference>
<dbReference type="Gene3D" id="6.10.340.10">
    <property type="match status" value="1"/>
</dbReference>
<comment type="subcellular location">
    <subcellularLocation>
        <location evidence="1">Cell membrane</location>
        <topology evidence="1">Multi-pass membrane protein</topology>
    </subcellularLocation>
</comment>
<dbReference type="PANTHER" id="PTHR32089">
    <property type="entry name" value="METHYL-ACCEPTING CHEMOTAXIS PROTEIN MCPB"/>
    <property type="match status" value="1"/>
</dbReference>
<keyword evidence="3" id="KW-0145">Chemotaxis</keyword>
<dbReference type="Proteomes" id="UP000183639">
    <property type="component" value="Unassembled WGS sequence"/>
</dbReference>
<feature type="transmembrane region" description="Helical" evidence="10">
    <location>
        <begin position="21"/>
        <end position="44"/>
    </location>
</feature>
<dbReference type="InterPro" id="IPR004089">
    <property type="entry name" value="MCPsignal_dom"/>
</dbReference>
<proteinExistence type="inferred from homology"/>
<evidence type="ECO:0000313" key="14">
    <source>
        <dbReference type="Proteomes" id="UP000183639"/>
    </source>
</evidence>
<reference evidence="13 14" key="1">
    <citation type="submission" date="2016-10" db="EMBL/GenBank/DDBJ databases">
        <authorList>
            <person name="de Groot N.N."/>
        </authorList>
    </citation>
    <scope>NUCLEOTIDE SEQUENCE [LARGE SCALE GENOMIC DNA]</scope>
    <source>
        <strain evidence="13 14">Z108</strain>
    </source>
</reference>
<feature type="domain" description="Methyl-accepting transducer" evidence="11">
    <location>
        <begin position="398"/>
        <end position="669"/>
    </location>
</feature>
<dbReference type="Pfam" id="PF00672">
    <property type="entry name" value="HAMP"/>
    <property type="match status" value="1"/>
</dbReference>
<dbReference type="SUPFAM" id="SSF58104">
    <property type="entry name" value="Methyl-accepting chemotaxis protein (MCP) signaling domain"/>
    <property type="match status" value="1"/>
</dbReference>
<evidence type="ECO:0000256" key="8">
    <source>
        <dbReference type="ARBA" id="ARBA00029447"/>
    </source>
</evidence>
<name>A0A1I3EHY9_SELRU</name>
<evidence type="ECO:0000256" key="7">
    <source>
        <dbReference type="ARBA" id="ARBA00023224"/>
    </source>
</evidence>
<dbReference type="PROSITE" id="PS50885">
    <property type="entry name" value="HAMP"/>
    <property type="match status" value="1"/>
</dbReference>